<accession>A0ABW8GIR2</accession>
<dbReference type="RefSeq" id="WP_230347075.1">
    <property type="nucleotide sequence ID" value="NZ_JBIWXY010000001.1"/>
</dbReference>
<organism evidence="2 3">
    <name type="scientific">Methylobacillus methanolivorans</name>
    <dbReference type="NCBI Taxonomy" id="1848927"/>
    <lineage>
        <taxon>Bacteria</taxon>
        <taxon>Pseudomonadati</taxon>
        <taxon>Pseudomonadota</taxon>
        <taxon>Betaproteobacteria</taxon>
        <taxon>Nitrosomonadales</taxon>
        <taxon>Methylophilaceae</taxon>
        <taxon>Methylobacillus</taxon>
    </lineage>
</organism>
<dbReference type="Proteomes" id="UP001617669">
    <property type="component" value="Unassembled WGS sequence"/>
</dbReference>
<dbReference type="EMBL" id="JBIWXY010000001">
    <property type="protein sequence ID" value="MFJ5445072.1"/>
    <property type="molecule type" value="Genomic_DNA"/>
</dbReference>
<sequence>MMKRTLAALTMIGAFSAQAYAAEDVSKLNPQPGQWSTVIAIFDHLENHYLLKTSVHDDIESCSARLQNTAEQIKQAGNIVYTAPRNTKVSFTKEEGVENEAKVLEIRCVLEPFQPERV</sequence>
<evidence type="ECO:0000313" key="2">
    <source>
        <dbReference type="EMBL" id="MFJ5445072.1"/>
    </source>
</evidence>
<gene>
    <name evidence="2" type="ORF">ACIKP9_02400</name>
</gene>
<keyword evidence="1" id="KW-0732">Signal</keyword>
<name>A0ABW8GIR2_9PROT</name>
<evidence type="ECO:0000256" key="1">
    <source>
        <dbReference type="SAM" id="SignalP"/>
    </source>
</evidence>
<feature type="chain" id="PRO_5046716883" evidence="1">
    <location>
        <begin position="22"/>
        <end position="118"/>
    </location>
</feature>
<proteinExistence type="predicted"/>
<reference evidence="2 3" key="1">
    <citation type="submission" date="2024-11" db="EMBL/GenBank/DDBJ databases">
        <authorList>
            <person name="Kaparullina E.N."/>
            <person name="Delegan Y.A."/>
            <person name="Doronina N.V."/>
        </authorList>
    </citation>
    <scope>NUCLEOTIDE SEQUENCE [LARGE SCALE GENOMIC DNA]</scope>
    <source>
        <strain evidence="2 3">7sh_L</strain>
    </source>
</reference>
<comment type="caution">
    <text evidence="2">The sequence shown here is derived from an EMBL/GenBank/DDBJ whole genome shotgun (WGS) entry which is preliminary data.</text>
</comment>
<feature type="signal peptide" evidence="1">
    <location>
        <begin position="1"/>
        <end position="21"/>
    </location>
</feature>
<keyword evidence="3" id="KW-1185">Reference proteome</keyword>
<protein>
    <submittedName>
        <fullName evidence="2">Uncharacterized protein</fullName>
    </submittedName>
</protein>
<evidence type="ECO:0000313" key="3">
    <source>
        <dbReference type="Proteomes" id="UP001617669"/>
    </source>
</evidence>